<proteinExistence type="predicted"/>
<comment type="caution">
    <text evidence="1">The sequence shown here is derived from an EMBL/GenBank/DDBJ whole genome shotgun (WGS) entry which is preliminary data.</text>
</comment>
<evidence type="ECO:0000313" key="2">
    <source>
        <dbReference type="Proteomes" id="UP000814128"/>
    </source>
</evidence>
<sequence length="543" mass="57288">MAPMAASASLFAFALLASSALASPIVSDLGNTNFLARRQSSTSVSTPLGTAKGFADGAGVRFAVSYGSAARWAESIVATSWQLPNNATDPSKMPLLCPQSSVDASEYAEDCLSAVLYVPSSVTSDSNAPTLLWIHGGSFNSGGLTNPGLDGMQLAQTTQSIVVVIQYRLSALGFMAPNGAMNLAVKDVVTSMKFLQIVLPSFGGGASKITLAGQSSGGNMIRALLAAPSASSLFQSAVIHSDPMDYGFLTGSVQSLLQNNFNSLLNCSSIDTACLNSMSLSDILNASDQQFGNAFTIDASATQSEPMRPVNDGTFITTTLNDQSDFPRVAKPILLSTVKNEAAATTYVAEPSFLSTSGYQQFVDWFYPQPKAQDLLASSFYSVPLLADGTAQDARVPLEQMGTDGIWRCAIWTFARSWAANGGKAFVGEYVLGSHYPFNDGVAFCQENSSVCHQDDIYIVFGTAPSPTSSQRALIAEVQARYKAFLHTGNPNPTSGGYATWDAATSTDIPALLLGGSGLVSAGACAIDFWGRKIPYDYQLWHD</sequence>
<name>A0ACB8QN85_9AGAM</name>
<gene>
    <name evidence="1" type="ORF">K488DRAFT_85500</name>
</gene>
<dbReference type="Proteomes" id="UP000814128">
    <property type="component" value="Unassembled WGS sequence"/>
</dbReference>
<reference evidence="1" key="1">
    <citation type="submission" date="2021-02" db="EMBL/GenBank/DDBJ databases">
        <authorList>
            <consortium name="DOE Joint Genome Institute"/>
            <person name="Ahrendt S."/>
            <person name="Looney B.P."/>
            <person name="Miyauchi S."/>
            <person name="Morin E."/>
            <person name="Drula E."/>
            <person name="Courty P.E."/>
            <person name="Chicoki N."/>
            <person name="Fauchery L."/>
            <person name="Kohler A."/>
            <person name="Kuo A."/>
            <person name="Labutti K."/>
            <person name="Pangilinan J."/>
            <person name="Lipzen A."/>
            <person name="Riley R."/>
            <person name="Andreopoulos W."/>
            <person name="He G."/>
            <person name="Johnson J."/>
            <person name="Barry K.W."/>
            <person name="Grigoriev I.V."/>
            <person name="Nagy L."/>
            <person name="Hibbett D."/>
            <person name="Henrissat B."/>
            <person name="Matheny P.B."/>
            <person name="Labbe J."/>
            <person name="Martin F."/>
        </authorList>
    </citation>
    <scope>NUCLEOTIDE SEQUENCE</scope>
    <source>
        <strain evidence="1">EC-137</strain>
    </source>
</reference>
<accession>A0ACB8QN85</accession>
<evidence type="ECO:0000313" key="1">
    <source>
        <dbReference type="EMBL" id="KAI0032826.1"/>
    </source>
</evidence>
<dbReference type="EMBL" id="MU273535">
    <property type="protein sequence ID" value="KAI0032826.1"/>
    <property type="molecule type" value="Genomic_DNA"/>
</dbReference>
<organism evidence="1 2">
    <name type="scientific">Vararia minispora EC-137</name>
    <dbReference type="NCBI Taxonomy" id="1314806"/>
    <lineage>
        <taxon>Eukaryota</taxon>
        <taxon>Fungi</taxon>
        <taxon>Dikarya</taxon>
        <taxon>Basidiomycota</taxon>
        <taxon>Agaricomycotina</taxon>
        <taxon>Agaricomycetes</taxon>
        <taxon>Russulales</taxon>
        <taxon>Lachnocladiaceae</taxon>
        <taxon>Vararia</taxon>
    </lineage>
</organism>
<reference evidence="1" key="2">
    <citation type="journal article" date="2022" name="New Phytol.">
        <title>Evolutionary transition to the ectomycorrhizal habit in the genomes of a hyperdiverse lineage of mushroom-forming fungi.</title>
        <authorList>
            <person name="Looney B."/>
            <person name="Miyauchi S."/>
            <person name="Morin E."/>
            <person name="Drula E."/>
            <person name="Courty P.E."/>
            <person name="Kohler A."/>
            <person name="Kuo A."/>
            <person name="LaButti K."/>
            <person name="Pangilinan J."/>
            <person name="Lipzen A."/>
            <person name="Riley R."/>
            <person name="Andreopoulos W."/>
            <person name="He G."/>
            <person name="Johnson J."/>
            <person name="Nolan M."/>
            <person name="Tritt A."/>
            <person name="Barry K.W."/>
            <person name="Grigoriev I.V."/>
            <person name="Nagy L.G."/>
            <person name="Hibbett D."/>
            <person name="Henrissat B."/>
            <person name="Matheny P.B."/>
            <person name="Labbe J."/>
            <person name="Martin F.M."/>
        </authorList>
    </citation>
    <scope>NUCLEOTIDE SEQUENCE</scope>
    <source>
        <strain evidence="1">EC-137</strain>
    </source>
</reference>
<protein>
    <submittedName>
        <fullName evidence="1">Alpha beta-hydrolase</fullName>
    </submittedName>
</protein>
<keyword evidence="2" id="KW-1185">Reference proteome</keyword>